<organism evidence="7 8">
    <name type="scientific">Ohtaekwangia kribbensis</name>
    <dbReference type="NCBI Taxonomy" id="688913"/>
    <lineage>
        <taxon>Bacteria</taxon>
        <taxon>Pseudomonadati</taxon>
        <taxon>Bacteroidota</taxon>
        <taxon>Cytophagia</taxon>
        <taxon>Cytophagales</taxon>
        <taxon>Fulvivirgaceae</taxon>
        <taxon>Ohtaekwangia</taxon>
    </lineage>
</organism>
<dbReference type="PANTHER" id="PTHR14226">
    <property type="entry name" value="NEUROPATHY TARGET ESTERASE/SWISS CHEESE D.MELANOGASTER"/>
    <property type="match status" value="1"/>
</dbReference>
<dbReference type="SUPFAM" id="SSF52151">
    <property type="entry name" value="FabD/lysophospholipase-like"/>
    <property type="match status" value="1"/>
</dbReference>
<name>A0ABW3KAF6_9BACT</name>
<evidence type="ECO:0000259" key="6">
    <source>
        <dbReference type="PROSITE" id="PS51635"/>
    </source>
</evidence>
<dbReference type="InterPro" id="IPR016035">
    <property type="entry name" value="Acyl_Trfase/lysoPLipase"/>
</dbReference>
<accession>A0ABW3KAF6</accession>
<keyword evidence="1 4" id="KW-0378">Hydrolase</keyword>
<evidence type="ECO:0000256" key="4">
    <source>
        <dbReference type="PROSITE-ProRule" id="PRU01161"/>
    </source>
</evidence>
<evidence type="ECO:0000256" key="3">
    <source>
        <dbReference type="ARBA" id="ARBA00023098"/>
    </source>
</evidence>
<dbReference type="Proteomes" id="UP001597112">
    <property type="component" value="Unassembled WGS sequence"/>
</dbReference>
<feature type="active site" description="Nucleophile" evidence="4">
    <location>
        <position position="57"/>
    </location>
</feature>
<keyword evidence="2 4" id="KW-0442">Lipid degradation</keyword>
<dbReference type="PROSITE" id="PS51635">
    <property type="entry name" value="PNPLA"/>
    <property type="match status" value="1"/>
</dbReference>
<feature type="short sequence motif" description="GXGXXG" evidence="4">
    <location>
        <begin position="28"/>
        <end position="33"/>
    </location>
</feature>
<gene>
    <name evidence="7" type="ORF">ACFQ21_24190</name>
</gene>
<dbReference type="Gene3D" id="3.40.1090.10">
    <property type="entry name" value="Cytosolic phospholipase A2 catalytic domain"/>
    <property type="match status" value="2"/>
</dbReference>
<dbReference type="CDD" id="cd07205">
    <property type="entry name" value="Pat_PNPLA6_PNPLA7_NTE1_like"/>
    <property type="match status" value="1"/>
</dbReference>
<proteinExistence type="predicted"/>
<evidence type="ECO:0000313" key="8">
    <source>
        <dbReference type="Proteomes" id="UP001597112"/>
    </source>
</evidence>
<feature type="active site" description="Proton acceptor" evidence="4">
    <location>
        <position position="206"/>
    </location>
</feature>
<evidence type="ECO:0000256" key="1">
    <source>
        <dbReference type="ARBA" id="ARBA00022801"/>
    </source>
</evidence>
<protein>
    <submittedName>
        <fullName evidence="7">Patatin-like phospholipase family protein</fullName>
    </submittedName>
</protein>
<dbReference type="InterPro" id="IPR050301">
    <property type="entry name" value="NTE"/>
</dbReference>
<dbReference type="Pfam" id="PF01734">
    <property type="entry name" value="Patatin"/>
    <property type="match status" value="1"/>
</dbReference>
<keyword evidence="3 4" id="KW-0443">Lipid metabolism</keyword>
<keyword evidence="8" id="KW-1185">Reference proteome</keyword>
<reference evidence="8" key="1">
    <citation type="journal article" date="2019" name="Int. J. Syst. Evol. Microbiol.">
        <title>The Global Catalogue of Microorganisms (GCM) 10K type strain sequencing project: providing services to taxonomists for standard genome sequencing and annotation.</title>
        <authorList>
            <consortium name="The Broad Institute Genomics Platform"/>
            <consortium name="The Broad Institute Genome Sequencing Center for Infectious Disease"/>
            <person name="Wu L."/>
            <person name="Ma J."/>
        </authorList>
    </citation>
    <scope>NUCLEOTIDE SEQUENCE [LARGE SCALE GENOMIC DNA]</scope>
    <source>
        <strain evidence="8">CCUG 58938</strain>
    </source>
</reference>
<evidence type="ECO:0000256" key="2">
    <source>
        <dbReference type="ARBA" id="ARBA00022963"/>
    </source>
</evidence>
<evidence type="ECO:0000256" key="5">
    <source>
        <dbReference type="SAM" id="SignalP"/>
    </source>
</evidence>
<comment type="caution">
    <text evidence="7">The sequence shown here is derived from an EMBL/GenBank/DDBJ whole genome shotgun (WGS) entry which is preliminary data.</text>
</comment>
<feature type="short sequence motif" description="GXSXG" evidence="4">
    <location>
        <begin position="55"/>
        <end position="59"/>
    </location>
</feature>
<dbReference type="PANTHER" id="PTHR14226:SF29">
    <property type="entry name" value="NEUROPATHY TARGET ESTERASE SWS"/>
    <property type="match status" value="1"/>
</dbReference>
<feature type="chain" id="PRO_5045575655" evidence="5">
    <location>
        <begin position="20"/>
        <end position="767"/>
    </location>
</feature>
<feature type="domain" description="PNPLA" evidence="6">
    <location>
        <begin position="24"/>
        <end position="219"/>
    </location>
</feature>
<feature type="short sequence motif" description="DGA/G" evidence="4">
    <location>
        <begin position="206"/>
        <end position="208"/>
    </location>
</feature>
<dbReference type="EMBL" id="JBHTKA010000008">
    <property type="protein sequence ID" value="MFD1002446.1"/>
    <property type="molecule type" value="Genomic_DNA"/>
</dbReference>
<sequence>MKRCFFILLLLLPSCLTFAQKVGLVLSGGGAKGIAHVGVLKALEENEIPIDYIVGTSMGGIIGGCYAGGMSPEQIEHMILSPEFLGWVNGSPEQGFNYFYYKNDVTPTFLKLTLDLDSTLNFQFNTSLAKDVSLNFALADRMAQASVISKNNFDSLFVPLRVIAADIFTQNEVVLSKGSLSDALRATQTVPFFYNPIRVDGKYLFDGGVYNNFPVDIAQRDFKPDVIIGVNVSTKIFDEYPYDNDDKLISRSLLFMLMDKSDPSMIGDSGIFIQPNLKGFTSFDFAKAKNLIDSGYTQTLRQIEELKSKIAKRNTCEAVAEKRNAFNNRSVPIEFDRLAFKGFNSSQRAYIRKLFKVHPGSAKPLFYSDIKKGYFKLVAEDYFSNVYPGILYDSTTKKFNFQLSRRPQQNFQVDFGGVIASRDISNIFLGLNYYHFGRTLKHYYTAFQTGSFYKSGIAEVRIDYPNQLYIEPFVEYNNWNYFENGDLLKDVSSTTTPTVLSRINRKFGVHIGMPIKEFFKCTVGIEGFNNTDRYVNGDIFISTDTLDLERIKGFKAGFTFSANTLNRKQYASSGKAYSLTGDYFNLSESYTPGNTSIHEGKMKFYHKWFRVRASAEQYFNAGWFHTGYVAEAVFSNQPFFRNYFGTIINTPAFLPLQDSRTLILENFRSFNYVAGGIRNIFTLRTRVDFRLEGYLFKPFDYIKEGSNQEAYISRDIKSLFFAGSAGFVYHAPIGPVSLSINYYDDDENQLGVLLHVGFLLYNRHSLE</sequence>
<dbReference type="RefSeq" id="WP_377583552.1">
    <property type="nucleotide sequence ID" value="NZ_JBHTKA010000008.1"/>
</dbReference>
<feature type="signal peptide" evidence="5">
    <location>
        <begin position="1"/>
        <end position="19"/>
    </location>
</feature>
<dbReference type="InterPro" id="IPR002641">
    <property type="entry name" value="PNPLA_dom"/>
</dbReference>
<evidence type="ECO:0000313" key="7">
    <source>
        <dbReference type="EMBL" id="MFD1002446.1"/>
    </source>
</evidence>
<keyword evidence="5" id="KW-0732">Signal</keyword>